<dbReference type="PROSITE" id="PS51915">
    <property type="entry name" value="ZAD"/>
    <property type="match status" value="1"/>
</dbReference>
<dbReference type="PROSITE" id="PS00028">
    <property type="entry name" value="ZINC_FINGER_C2H2_1"/>
    <property type="match status" value="9"/>
</dbReference>
<protein>
    <recommendedName>
        <fullName evidence="9">Zinc finger protein 865</fullName>
    </recommendedName>
</protein>
<feature type="domain" description="C2H2-type" evidence="12">
    <location>
        <begin position="559"/>
        <end position="586"/>
    </location>
</feature>
<dbReference type="Gene3D" id="3.30.160.60">
    <property type="entry name" value="Classic Zinc Finger"/>
    <property type="match status" value="8"/>
</dbReference>
<evidence type="ECO:0000256" key="2">
    <source>
        <dbReference type="ARBA" id="ARBA00022723"/>
    </source>
</evidence>
<feature type="binding site" evidence="11">
    <location>
        <position position="59"/>
    </location>
    <ligand>
        <name>Zn(2+)</name>
        <dbReference type="ChEBI" id="CHEBI:29105"/>
    </ligand>
</feature>
<name>A0A9N9TTP3_PHYSR</name>
<dbReference type="PANTHER" id="PTHR24399">
    <property type="entry name" value="ZINC FINGER AND BTB DOMAIN-CONTAINING"/>
    <property type="match status" value="1"/>
</dbReference>
<feature type="domain" description="C2H2-type" evidence="12">
    <location>
        <begin position="335"/>
        <end position="363"/>
    </location>
</feature>
<organism evidence="14 15">
    <name type="scientific">Phyllotreta striolata</name>
    <name type="common">Striped flea beetle</name>
    <name type="synonym">Crioceris striolata</name>
    <dbReference type="NCBI Taxonomy" id="444603"/>
    <lineage>
        <taxon>Eukaryota</taxon>
        <taxon>Metazoa</taxon>
        <taxon>Ecdysozoa</taxon>
        <taxon>Arthropoda</taxon>
        <taxon>Hexapoda</taxon>
        <taxon>Insecta</taxon>
        <taxon>Pterygota</taxon>
        <taxon>Neoptera</taxon>
        <taxon>Endopterygota</taxon>
        <taxon>Coleoptera</taxon>
        <taxon>Polyphaga</taxon>
        <taxon>Cucujiformia</taxon>
        <taxon>Chrysomeloidea</taxon>
        <taxon>Chrysomelidae</taxon>
        <taxon>Galerucinae</taxon>
        <taxon>Alticini</taxon>
        <taxon>Phyllotreta</taxon>
    </lineage>
</organism>
<feature type="domain" description="ZAD" evidence="13">
    <location>
        <begin position="11"/>
        <end position="86"/>
    </location>
</feature>
<comment type="subcellular location">
    <subcellularLocation>
        <location evidence="1">Nucleus</location>
    </subcellularLocation>
</comment>
<dbReference type="FunFam" id="3.30.160.60:FF:000290">
    <property type="entry name" value="Zinc finger protein 697 isoform X1"/>
    <property type="match status" value="1"/>
</dbReference>
<dbReference type="Pfam" id="PF07776">
    <property type="entry name" value="zf-AD"/>
    <property type="match status" value="1"/>
</dbReference>
<dbReference type="FunFam" id="3.30.160.60:FF:001049">
    <property type="entry name" value="zinc finger protein 319"/>
    <property type="match status" value="1"/>
</dbReference>
<keyword evidence="3" id="KW-0677">Repeat</keyword>
<feature type="domain" description="C2H2-type" evidence="12">
    <location>
        <begin position="255"/>
        <end position="282"/>
    </location>
</feature>
<dbReference type="InterPro" id="IPR012934">
    <property type="entry name" value="Znf_AD"/>
</dbReference>
<dbReference type="SMART" id="SM00355">
    <property type="entry name" value="ZnF_C2H2"/>
    <property type="match status" value="10"/>
</dbReference>
<keyword evidence="2 11" id="KW-0479">Metal-binding</keyword>
<dbReference type="SUPFAM" id="SSF57667">
    <property type="entry name" value="beta-beta-alpha zinc fingers"/>
    <property type="match status" value="5"/>
</dbReference>
<feature type="domain" description="C2H2-type" evidence="12">
    <location>
        <begin position="363"/>
        <end position="390"/>
    </location>
</feature>
<keyword evidence="6" id="KW-0805">Transcription regulation</keyword>
<feature type="binding site" evidence="11">
    <location>
        <position position="62"/>
    </location>
    <ligand>
        <name>Zn(2+)</name>
        <dbReference type="ChEBI" id="CHEBI:29105"/>
    </ligand>
</feature>
<dbReference type="FunFam" id="3.30.160.60:FF:000446">
    <property type="entry name" value="Zinc finger protein"/>
    <property type="match status" value="1"/>
</dbReference>
<feature type="domain" description="C2H2-type" evidence="12">
    <location>
        <begin position="531"/>
        <end position="558"/>
    </location>
</feature>
<dbReference type="EMBL" id="OU900096">
    <property type="protein sequence ID" value="CAG9860302.1"/>
    <property type="molecule type" value="Genomic_DNA"/>
</dbReference>
<evidence type="ECO:0000256" key="7">
    <source>
        <dbReference type="ARBA" id="ARBA00023163"/>
    </source>
</evidence>
<keyword evidence="8" id="KW-0539">Nucleus</keyword>
<evidence type="ECO:0000256" key="1">
    <source>
        <dbReference type="ARBA" id="ARBA00004123"/>
    </source>
</evidence>
<evidence type="ECO:0000259" key="12">
    <source>
        <dbReference type="PROSITE" id="PS50157"/>
    </source>
</evidence>
<dbReference type="InterPro" id="IPR013087">
    <property type="entry name" value="Znf_C2H2_type"/>
</dbReference>
<dbReference type="GO" id="GO:0001227">
    <property type="term" value="F:DNA-binding transcription repressor activity, RNA polymerase II-specific"/>
    <property type="evidence" value="ECO:0007669"/>
    <property type="project" value="TreeGrafter"/>
</dbReference>
<dbReference type="OrthoDB" id="427030at2759"/>
<reference evidence="14" key="1">
    <citation type="submission" date="2022-01" db="EMBL/GenBank/DDBJ databases">
        <authorList>
            <person name="King R."/>
        </authorList>
    </citation>
    <scope>NUCLEOTIDE SEQUENCE</scope>
</reference>
<gene>
    <name evidence="14" type="ORF">PHYEVI_LOCUS6657</name>
</gene>
<feature type="domain" description="C2H2-type" evidence="12">
    <location>
        <begin position="503"/>
        <end position="530"/>
    </location>
</feature>
<dbReference type="Proteomes" id="UP001153712">
    <property type="component" value="Chromosome 3"/>
</dbReference>
<keyword evidence="15" id="KW-1185">Reference proteome</keyword>
<keyword evidence="5 11" id="KW-0862">Zinc</keyword>
<dbReference type="Gene3D" id="3.40.1800.20">
    <property type="match status" value="1"/>
</dbReference>
<feature type="domain" description="C2H2-type" evidence="12">
    <location>
        <begin position="475"/>
        <end position="502"/>
    </location>
</feature>
<dbReference type="GO" id="GO:0008270">
    <property type="term" value="F:zinc ion binding"/>
    <property type="evidence" value="ECO:0007669"/>
    <property type="project" value="UniProtKB-UniRule"/>
</dbReference>
<evidence type="ECO:0000256" key="4">
    <source>
        <dbReference type="ARBA" id="ARBA00022771"/>
    </source>
</evidence>
<keyword evidence="4 10" id="KW-0863">Zinc-finger</keyword>
<proteinExistence type="predicted"/>
<dbReference type="Pfam" id="PF00096">
    <property type="entry name" value="zf-C2H2"/>
    <property type="match status" value="8"/>
</dbReference>
<dbReference type="FunFam" id="3.30.160.60:FF:001684">
    <property type="entry name" value="zinc finger protein 33B-like"/>
    <property type="match status" value="1"/>
</dbReference>
<feature type="binding site" evidence="11">
    <location>
        <position position="13"/>
    </location>
    <ligand>
        <name>Zn(2+)</name>
        <dbReference type="ChEBI" id="CHEBI:29105"/>
    </ligand>
</feature>
<dbReference type="AlphaFoldDB" id="A0A9N9TTP3"/>
<dbReference type="InterPro" id="IPR036236">
    <property type="entry name" value="Znf_C2H2_sf"/>
</dbReference>
<evidence type="ECO:0000256" key="9">
    <source>
        <dbReference type="ARBA" id="ARBA00068876"/>
    </source>
</evidence>
<dbReference type="PANTHER" id="PTHR24399:SF23">
    <property type="entry name" value="C2H2-TYPE DOMAIN-CONTAINING PROTEIN"/>
    <property type="match status" value="1"/>
</dbReference>
<dbReference type="FunFam" id="3.30.160.60:FF:000145">
    <property type="entry name" value="Zinc finger protein 574"/>
    <property type="match status" value="1"/>
</dbReference>
<dbReference type="SMART" id="SM00868">
    <property type="entry name" value="zf-AD"/>
    <property type="match status" value="1"/>
</dbReference>
<evidence type="ECO:0000313" key="14">
    <source>
        <dbReference type="EMBL" id="CAG9860302.1"/>
    </source>
</evidence>
<evidence type="ECO:0000256" key="11">
    <source>
        <dbReference type="PROSITE-ProRule" id="PRU01263"/>
    </source>
</evidence>
<dbReference type="PROSITE" id="PS50157">
    <property type="entry name" value="ZINC_FINGER_C2H2_2"/>
    <property type="match status" value="10"/>
</dbReference>
<dbReference type="GO" id="GO:0005654">
    <property type="term" value="C:nucleoplasm"/>
    <property type="evidence" value="ECO:0007669"/>
    <property type="project" value="TreeGrafter"/>
</dbReference>
<evidence type="ECO:0000256" key="6">
    <source>
        <dbReference type="ARBA" id="ARBA00023015"/>
    </source>
</evidence>
<feature type="binding site" evidence="11">
    <location>
        <position position="16"/>
    </location>
    <ligand>
        <name>Zn(2+)</name>
        <dbReference type="ChEBI" id="CHEBI:29105"/>
    </ligand>
</feature>
<evidence type="ECO:0000313" key="15">
    <source>
        <dbReference type="Proteomes" id="UP001153712"/>
    </source>
</evidence>
<dbReference type="GO" id="GO:0000978">
    <property type="term" value="F:RNA polymerase II cis-regulatory region sequence-specific DNA binding"/>
    <property type="evidence" value="ECO:0007669"/>
    <property type="project" value="TreeGrafter"/>
</dbReference>
<evidence type="ECO:0000256" key="5">
    <source>
        <dbReference type="ARBA" id="ARBA00022833"/>
    </source>
</evidence>
<evidence type="ECO:0000256" key="10">
    <source>
        <dbReference type="PROSITE-ProRule" id="PRU00042"/>
    </source>
</evidence>
<keyword evidence="7" id="KW-0804">Transcription</keyword>
<feature type="domain" description="C2H2-type" evidence="12">
    <location>
        <begin position="419"/>
        <end position="446"/>
    </location>
</feature>
<accession>A0A9N9TTP3</accession>
<evidence type="ECO:0000259" key="13">
    <source>
        <dbReference type="PROSITE" id="PS51915"/>
    </source>
</evidence>
<sequence length="733" mass="84519">MEDQILLRDSKFCRLCAEENHNGVDLFNENDNSAKLSELINKYLPIVVEENDKFPKIICPGCHIQLEATKLFMDLIIRGQLKLREIGQRQEKKMKIAELETEYFNKLLASTLYLSDHELKLRAEGLDKPKKKRGRPPKKSVEVKVGYIEEKVQEQEEQEEEELGPDGRRKRKVKAPARFDGIVQGKELDEILKKEGVIDEKKEICKNKAEVKNFAGEIIIGRIESEYGEDLGQPIFIKQKTKEVNFKKTVSFKKFECPYCFKIFIQEANFNEHLNCHKSEENATQNEKNNNIKIEFNEQATMESIADTTMEEIVKDSHDVTNVETEPKANNNKCYPCKICGKVLQHKSSLLYHKETEHAHKRFICNKCNKTFKNKQLLQRHQIVHSDLRPYICPICNSGFKTQANLMNHEAVHTKEKRFECPKCQQKFAHKTSLSLHQRLHEGKKPYTCEYCQKSFSQNGNLLEHKRIHTGEKPFFCEVCGRNFTTSSQLKIHVKRHTGEKPWECEICSKKFLHKDVFKLHLRRHYNDRPFVCSVCNKSFMERFSLKNHQRLHTGEKPYKCDYCQKTFSDKCNLKKHVKLQKCVKKTFNLPLTEKSNTLQLTQLIDQQGNPVSITTQDGQTIPIVTSGDDDNNMQGLMPDGTLVPIEISSVQEQHYGDDITHSSTLDLLEATEANELILEDTLGKGSIQGLNNFQLLTDNDSEEMCLVTYSIDENGGAGVNVSVNLGTELELQ</sequence>
<dbReference type="SUPFAM" id="SSF57716">
    <property type="entry name" value="Glucocorticoid receptor-like (DNA-binding domain)"/>
    <property type="match status" value="1"/>
</dbReference>
<feature type="domain" description="C2H2-type" evidence="12">
    <location>
        <begin position="391"/>
        <end position="418"/>
    </location>
</feature>
<dbReference type="FunFam" id="3.30.160.60:FF:000100">
    <property type="entry name" value="Zinc finger 45-like"/>
    <property type="match status" value="1"/>
</dbReference>
<dbReference type="FunFam" id="3.30.160.60:FF:002343">
    <property type="entry name" value="Zinc finger protein 33A"/>
    <property type="match status" value="1"/>
</dbReference>
<feature type="domain" description="C2H2-type" evidence="12">
    <location>
        <begin position="447"/>
        <end position="474"/>
    </location>
</feature>
<evidence type="ECO:0000256" key="8">
    <source>
        <dbReference type="ARBA" id="ARBA00023242"/>
    </source>
</evidence>
<evidence type="ECO:0000256" key="3">
    <source>
        <dbReference type="ARBA" id="ARBA00022737"/>
    </source>
</evidence>